<feature type="domain" description="F-box" evidence="1">
    <location>
        <begin position="4"/>
        <end position="40"/>
    </location>
</feature>
<proteinExistence type="predicted"/>
<dbReference type="STRING" id="72664.V4NBP5"/>
<dbReference type="AlphaFoldDB" id="V4NBP5"/>
<dbReference type="SMART" id="SM00256">
    <property type="entry name" value="FBOX"/>
    <property type="match status" value="1"/>
</dbReference>
<dbReference type="InterPro" id="IPR032675">
    <property type="entry name" value="LRR_dom_sf"/>
</dbReference>
<dbReference type="InterPro" id="IPR006566">
    <property type="entry name" value="FBD"/>
</dbReference>
<dbReference type="PANTHER" id="PTHR31900">
    <property type="entry name" value="F-BOX/RNI SUPERFAMILY PROTEIN-RELATED"/>
    <property type="match status" value="1"/>
</dbReference>
<organism evidence="2 3">
    <name type="scientific">Eutrema salsugineum</name>
    <name type="common">Saltwater cress</name>
    <name type="synonym">Sisymbrium salsugineum</name>
    <dbReference type="NCBI Taxonomy" id="72664"/>
    <lineage>
        <taxon>Eukaryota</taxon>
        <taxon>Viridiplantae</taxon>
        <taxon>Streptophyta</taxon>
        <taxon>Embryophyta</taxon>
        <taxon>Tracheophyta</taxon>
        <taxon>Spermatophyta</taxon>
        <taxon>Magnoliopsida</taxon>
        <taxon>eudicotyledons</taxon>
        <taxon>Gunneridae</taxon>
        <taxon>Pentapetalae</taxon>
        <taxon>rosids</taxon>
        <taxon>malvids</taxon>
        <taxon>Brassicales</taxon>
        <taxon>Brassicaceae</taxon>
        <taxon>Eutremeae</taxon>
        <taxon>Eutrema</taxon>
    </lineage>
</organism>
<dbReference type="InterPro" id="IPR001810">
    <property type="entry name" value="F-box_dom"/>
</dbReference>
<dbReference type="SUPFAM" id="SSF52047">
    <property type="entry name" value="RNI-like"/>
    <property type="match status" value="1"/>
</dbReference>
<dbReference type="Pfam" id="PF00646">
    <property type="entry name" value="F-box"/>
    <property type="match status" value="1"/>
</dbReference>
<dbReference type="Proteomes" id="UP000030689">
    <property type="component" value="Unassembled WGS sequence"/>
</dbReference>
<dbReference type="InterPro" id="IPR050232">
    <property type="entry name" value="FBL13/AtMIF1-like"/>
</dbReference>
<dbReference type="InterPro" id="IPR055411">
    <property type="entry name" value="LRR_FXL15/At3g58940/PEG3-like"/>
</dbReference>
<dbReference type="InterPro" id="IPR053781">
    <property type="entry name" value="F-box_AtFBL13-like"/>
</dbReference>
<dbReference type="InterPro" id="IPR036047">
    <property type="entry name" value="F-box-like_dom_sf"/>
</dbReference>
<feature type="non-terminal residue" evidence="2">
    <location>
        <position position="1"/>
    </location>
</feature>
<dbReference type="Pfam" id="PF24758">
    <property type="entry name" value="LRR_At5g56370"/>
    <property type="match status" value="1"/>
</dbReference>
<dbReference type="Gene3D" id="1.20.1280.50">
    <property type="match status" value="1"/>
</dbReference>
<evidence type="ECO:0000259" key="1">
    <source>
        <dbReference type="PROSITE" id="PS50181"/>
    </source>
</evidence>
<dbReference type="Gramene" id="ESQ43346">
    <property type="protein sequence ID" value="ESQ43346"/>
    <property type="gene ID" value="EUTSA_v10015301mg"/>
</dbReference>
<dbReference type="KEGG" id="eus:EUTSA_v10015301mg"/>
<dbReference type="EMBL" id="KI517464">
    <property type="protein sequence ID" value="ESQ43346.1"/>
    <property type="molecule type" value="Genomic_DNA"/>
</dbReference>
<evidence type="ECO:0000313" key="3">
    <source>
        <dbReference type="Proteomes" id="UP000030689"/>
    </source>
</evidence>
<dbReference type="PROSITE" id="PS50181">
    <property type="entry name" value="FBOX"/>
    <property type="match status" value="1"/>
</dbReference>
<protein>
    <recommendedName>
        <fullName evidence="1">F-box domain-containing protein</fullName>
    </recommendedName>
</protein>
<evidence type="ECO:0000313" key="2">
    <source>
        <dbReference type="EMBL" id="ESQ43346.1"/>
    </source>
</evidence>
<dbReference type="Gene3D" id="3.80.10.10">
    <property type="entry name" value="Ribonuclease Inhibitor"/>
    <property type="match status" value="1"/>
</dbReference>
<name>V4NBP5_EUTSA</name>
<dbReference type="OMA" id="SICCNIW"/>
<dbReference type="SMART" id="SM00579">
    <property type="entry name" value="FBD"/>
    <property type="match status" value="1"/>
</dbReference>
<dbReference type="CDD" id="cd22160">
    <property type="entry name" value="F-box_AtFBL13-like"/>
    <property type="match status" value="1"/>
</dbReference>
<dbReference type="Pfam" id="PF08387">
    <property type="entry name" value="FBD"/>
    <property type="match status" value="1"/>
</dbReference>
<keyword evidence="3" id="KW-1185">Reference proteome</keyword>
<dbReference type="SUPFAM" id="SSF81383">
    <property type="entry name" value="F-box domain"/>
    <property type="match status" value="1"/>
</dbReference>
<reference evidence="2 3" key="1">
    <citation type="journal article" date="2013" name="Front. Plant Sci.">
        <title>The Reference Genome of the Halophytic Plant Eutrema salsugineum.</title>
        <authorList>
            <person name="Yang R."/>
            <person name="Jarvis D.E."/>
            <person name="Chen H."/>
            <person name="Beilstein M.A."/>
            <person name="Grimwood J."/>
            <person name="Jenkins J."/>
            <person name="Shu S."/>
            <person name="Prochnik S."/>
            <person name="Xin M."/>
            <person name="Ma C."/>
            <person name="Schmutz J."/>
            <person name="Wing R.A."/>
            <person name="Mitchell-Olds T."/>
            <person name="Schumaker K.S."/>
            <person name="Wang X."/>
        </authorList>
    </citation>
    <scope>NUCLEOTIDE SEQUENCE [LARGE SCALE GENOMIC DNA]</scope>
</reference>
<accession>V4NBP5</accession>
<gene>
    <name evidence="2" type="ORF">EUTSA_v10015301mg</name>
</gene>
<sequence length="415" mass="47894">QSKMDRVSNLPDSLIFEILLNLSTKDVVKTSLLSSRWRNLWRFVPGLDLEYGYFRKHDAFLKCNWDYVFKPDVKRWMDTVAKRRIQHLHVADIDWEDDEMQIPPTIYTCKSLVSLNIYGITLPTLKFVSLPCLKAIVLDTVKFASDSALETLISGCPVLERLDMERSLGDYTVVLRVRSQSLLSFTIIADSEYLVEDLVVVIDAPRLKYLRLCDDRTASFILNNMSSLVKVDIDAVFNLFLEKKFDPNDIHKRHMIRNFLAEISGIKDMIIVSRTLEVIYEYSRCEPLPLFRNLSFLRVEFGGYRWGMLPIFLERCPNLKSLVVGSITYEESVGIDYIVPESRCFLTSLEYVEIKRPLKGEAMEMELVSYLLENSPVLKKLTICLDGSKNKQECVILKKLLTIPRLSTSCQVVVL</sequence>
<dbReference type="PANTHER" id="PTHR31900:SF33">
    <property type="entry name" value="PROTEIN WITH RNI-LIKE_FBD-LIKE DOMAIN"/>
    <property type="match status" value="1"/>
</dbReference>